<sequence length="213" mass="23537">METLTPHCIRISMAKLTISFAFLLSCSFFASTEAYDAGGSNGNITIKWDVVNWTPDGYLAVVDMFNHQKNRNIEAPGWRLGWTWPRKQIIWQMVGAQTTEHGDCSGFKRNIPHCCKSNPQVIDSPPGTPYNQQIANCCRGGVLRANTLSSFQVTVGQAGTSNITVKPPMNFTFKAPGPGYTCGPTKIVRPTQFTTADKLRTIQALMTWKVVCT</sequence>
<dbReference type="PANTHER" id="PTHR31673:SF61">
    <property type="entry name" value="PROTEIN COBRA"/>
    <property type="match status" value="1"/>
</dbReference>
<evidence type="ECO:0000313" key="6">
    <source>
        <dbReference type="RefSeq" id="XP_056684020.1"/>
    </source>
</evidence>
<evidence type="ECO:0000313" key="5">
    <source>
        <dbReference type="Proteomes" id="UP000813463"/>
    </source>
</evidence>
<dbReference type="PANTHER" id="PTHR31673">
    <property type="entry name" value="PROTEIN COBRA"/>
    <property type="match status" value="1"/>
</dbReference>
<dbReference type="RefSeq" id="XP_056684020.1">
    <property type="nucleotide sequence ID" value="XM_056828042.1"/>
</dbReference>
<organism evidence="5 6">
    <name type="scientific">Spinacia oleracea</name>
    <name type="common">Spinach</name>
    <dbReference type="NCBI Taxonomy" id="3562"/>
    <lineage>
        <taxon>Eukaryota</taxon>
        <taxon>Viridiplantae</taxon>
        <taxon>Streptophyta</taxon>
        <taxon>Embryophyta</taxon>
        <taxon>Tracheophyta</taxon>
        <taxon>Spermatophyta</taxon>
        <taxon>Magnoliopsida</taxon>
        <taxon>eudicotyledons</taxon>
        <taxon>Gunneridae</taxon>
        <taxon>Pentapetalae</taxon>
        <taxon>Caryophyllales</taxon>
        <taxon>Chenopodiaceae</taxon>
        <taxon>Chenopodioideae</taxon>
        <taxon>Anserineae</taxon>
        <taxon>Spinacia</taxon>
    </lineage>
</organism>
<dbReference type="Pfam" id="PF04833">
    <property type="entry name" value="COBRA"/>
    <property type="match status" value="1"/>
</dbReference>
<accession>A0ABM3QKY5</accession>
<reference evidence="5" key="1">
    <citation type="journal article" date="2021" name="Nat. Commun.">
        <title>Genomic analyses provide insights into spinach domestication and the genetic basis of agronomic traits.</title>
        <authorList>
            <person name="Cai X."/>
            <person name="Sun X."/>
            <person name="Xu C."/>
            <person name="Sun H."/>
            <person name="Wang X."/>
            <person name="Ge C."/>
            <person name="Zhang Z."/>
            <person name="Wang Q."/>
            <person name="Fei Z."/>
            <person name="Jiao C."/>
            <person name="Wang Q."/>
        </authorList>
    </citation>
    <scope>NUCLEOTIDE SEQUENCE [LARGE SCALE GENOMIC DNA]</scope>
    <source>
        <strain evidence="5">cv. Varoflay</strain>
    </source>
</reference>
<name>A0ABM3QKY5_SPIOL</name>
<evidence type="ECO:0000256" key="2">
    <source>
        <dbReference type="ARBA" id="ARBA00022729"/>
    </source>
</evidence>
<evidence type="ECO:0000256" key="1">
    <source>
        <dbReference type="ARBA" id="ARBA00005507"/>
    </source>
</evidence>
<keyword evidence="5" id="KW-1185">Reference proteome</keyword>
<protein>
    <submittedName>
        <fullName evidence="6">Protein COBRA-like</fullName>
    </submittedName>
</protein>
<dbReference type="GeneID" id="110794629"/>
<proteinExistence type="inferred from homology"/>
<reference evidence="6" key="2">
    <citation type="submission" date="2025-08" db="UniProtKB">
        <authorList>
            <consortium name="RefSeq"/>
        </authorList>
    </citation>
    <scope>IDENTIFICATION</scope>
    <source>
        <tissue evidence="6">Leaf</tissue>
    </source>
</reference>
<gene>
    <name evidence="6" type="primary">LOC110794629</name>
</gene>
<keyword evidence="3" id="KW-0325">Glycoprotein</keyword>
<feature type="signal peptide" evidence="4">
    <location>
        <begin position="1"/>
        <end position="34"/>
    </location>
</feature>
<keyword evidence="2 4" id="KW-0732">Signal</keyword>
<dbReference type="InterPro" id="IPR006918">
    <property type="entry name" value="COBRA_pln"/>
</dbReference>
<dbReference type="Proteomes" id="UP000813463">
    <property type="component" value="Chromosome 5"/>
</dbReference>
<evidence type="ECO:0000256" key="3">
    <source>
        <dbReference type="ARBA" id="ARBA00023180"/>
    </source>
</evidence>
<feature type="chain" id="PRO_5046060537" evidence="4">
    <location>
        <begin position="35"/>
        <end position="213"/>
    </location>
</feature>
<comment type="similarity">
    <text evidence="1">Belongs to the COBRA family.</text>
</comment>
<evidence type="ECO:0000256" key="4">
    <source>
        <dbReference type="SAM" id="SignalP"/>
    </source>
</evidence>